<dbReference type="STRING" id="5364.A0A5C3N8H9"/>
<protein>
    <submittedName>
        <fullName evidence="2">Uncharacterized protein</fullName>
    </submittedName>
</protein>
<dbReference type="EMBL" id="ML213506">
    <property type="protein sequence ID" value="TFK53994.1"/>
    <property type="molecule type" value="Genomic_DNA"/>
</dbReference>
<evidence type="ECO:0000256" key="1">
    <source>
        <dbReference type="SAM" id="MobiDB-lite"/>
    </source>
</evidence>
<sequence>MSPFVLHPRPRPALSHRATLPFVYNPSAPPFVPSHTVPVLVPRPGFPASPDTHIHHIHNDHHYHTRQPYLPPPPQPAMDPVLAREHAYRLQLQYPSGSWRPPAPVVPDLSAPSRQQTQRTQVPQKVWILDCTSCGTFLTNRGMKVRDLPVYIQVREADY</sequence>
<name>A0A5C3N8H9_9AGAM</name>
<accession>A0A5C3N8H9</accession>
<reference evidence="2 3" key="1">
    <citation type="journal article" date="2019" name="Nat. Ecol. Evol.">
        <title>Megaphylogeny resolves global patterns of mushroom evolution.</title>
        <authorList>
            <person name="Varga T."/>
            <person name="Krizsan K."/>
            <person name="Foldi C."/>
            <person name="Dima B."/>
            <person name="Sanchez-Garcia M."/>
            <person name="Sanchez-Ramirez S."/>
            <person name="Szollosi G.J."/>
            <person name="Szarkandi J.G."/>
            <person name="Papp V."/>
            <person name="Albert L."/>
            <person name="Andreopoulos W."/>
            <person name="Angelini C."/>
            <person name="Antonin V."/>
            <person name="Barry K.W."/>
            <person name="Bougher N.L."/>
            <person name="Buchanan P."/>
            <person name="Buyck B."/>
            <person name="Bense V."/>
            <person name="Catcheside P."/>
            <person name="Chovatia M."/>
            <person name="Cooper J."/>
            <person name="Damon W."/>
            <person name="Desjardin D."/>
            <person name="Finy P."/>
            <person name="Geml J."/>
            <person name="Haridas S."/>
            <person name="Hughes K."/>
            <person name="Justo A."/>
            <person name="Karasinski D."/>
            <person name="Kautmanova I."/>
            <person name="Kiss B."/>
            <person name="Kocsube S."/>
            <person name="Kotiranta H."/>
            <person name="LaButti K.M."/>
            <person name="Lechner B.E."/>
            <person name="Liimatainen K."/>
            <person name="Lipzen A."/>
            <person name="Lukacs Z."/>
            <person name="Mihaltcheva S."/>
            <person name="Morgado L.N."/>
            <person name="Niskanen T."/>
            <person name="Noordeloos M.E."/>
            <person name="Ohm R.A."/>
            <person name="Ortiz-Santana B."/>
            <person name="Ovrebo C."/>
            <person name="Racz N."/>
            <person name="Riley R."/>
            <person name="Savchenko A."/>
            <person name="Shiryaev A."/>
            <person name="Soop K."/>
            <person name="Spirin V."/>
            <person name="Szebenyi C."/>
            <person name="Tomsovsky M."/>
            <person name="Tulloss R.E."/>
            <person name="Uehling J."/>
            <person name="Grigoriev I.V."/>
            <person name="Vagvolgyi C."/>
            <person name="Papp T."/>
            <person name="Martin F.M."/>
            <person name="Miettinen O."/>
            <person name="Hibbett D.S."/>
            <person name="Nagy L.G."/>
        </authorList>
    </citation>
    <scope>NUCLEOTIDE SEQUENCE [LARGE SCALE GENOMIC DNA]</scope>
    <source>
        <strain evidence="2 3">OMC1185</strain>
    </source>
</reference>
<evidence type="ECO:0000313" key="3">
    <source>
        <dbReference type="Proteomes" id="UP000305948"/>
    </source>
</evidence>
<keyword evidence="3" id="KW-1185">Reference proteome</keyword>
<organism evidence="2 3">
    <name type="scientific">Heliocybe sulcata</name>
    <dbReference type="NCBI Taxonomy" id="5364"/>
    <lineage>
        <taxon>Eukaryota</taxon>
        <taxon>Fungi</taxon>
        <taxon>Dikarya</taxon>
        <taxon>Basidiomycota</taxon>
        <taxon>Agaricomycotina</taxon>
        <taxon>Agaricomycetes</taxon>
        <taxon>Gloeophyllales</taxon>
        <taxon>Gloeophyllaceae</taxon>
        <taxon>Heliocybe</taxon>
    </lineage>
</organism>
<evidence type="ECO:0000313" key="2">
    <source>
        <dbReference type="EMBL" id="TFK53994.1"/>
    </source>
</evidence>
<feature type="region of interest" description="Disordered" evidence="1">
    <location>
        <begin position="101"/>
        <end position="120"/>
    </location>
</feature>
<dbReference type="Proteomes" id="UP000305948">
    <property type="component" value="Unassembled WGS sequence"/>
</dbReference>
<dbReference type="OrthoDB" id="2526683at2759"/>
<dbReference type="AlphaFoldDB" id="A0A5C3N8H9"/>
<gene>
    <name evidence="2" type="ORF">OE88DRAFT_1140401</name>
</gene>
<proteinExistence type="predicted"/>